<organism evidence="2">
    <name type="scientific">Arion vulgaris</name>
    <dbReference type="NCBI Taxonomy" id="1028688"/>
    <lineage>
        <taxon>Eukaryota</taxon>
        <taxon>Metazoa</taxon>
        <taxon>Spiralia</taxon>
        <taxon>Lophotrochozoa</taxon>
        <taxon>Mollusca</taxon>
        <taxon>Gastropoda</taxon>
        <taxon>Heterobranchia</taxon>
        <taxon>Euthyneura</taxon>
        <taxon>Panpulmonata</taxon>
        <taxon>Eupulmonata</taxon>
        <taxon>Stylommatophora</taxon>
        <taxon>Helicina</taxon>
        <taxon>Arionoidea</taxon>
        <taxon>Arionidae</taxon>
        <taxon>Arion</taxon>
    </lineage>
</organism>
<gene>
    <name evidence="2" type="primary">ORF23386</name>
</gene>
<evidence type="ECO:0000313" key="2">
    <source>
        <dbReference type="EMBL" id="CEK54676.1"/>
    </source>
</evidence>
<protein>
    <submittedName>
        <fullName evidence="2">Uncharacterized protein</fullName>
    </submittedName>
</protein>
<reference evidence="2" key="1">
    <citation type="submission" date="2014-12" db="EMBL/GenBank/DDBJ databases">
        <title>Insight into the proteome of Arion vulgaris.</title>
        <authorList>
            <person name="Aradska J."/>
            <person name="Bulat T."/>
            <person name="Smidak R."/>
            <person name="Sarate P."/>
            <person name="Gangsoo J."/>
            <person name="Sialana F."/>
            <person name="Bilban M."/>
            <person name="Lubec G."/>
        </authorList>
    </citation>
    <scope>NUCLEOTIDE SEQUENCE</scope>
    <source>
        <tissue evidence="2">Skin</tissue>
    </source>
</reference>
<feature type="compositionally biased region" description="Polar residues" evidence="1">
    <location>
        <begin position="71"/>
        <end position="85"/>
    </location>
</feature>
<feature type="non-terminal residue" evidence="2">
    <location>
        <position position="85"/>
    </location>
</feature>
<name>A0A0B6YFV4_9EUPU</name>
<evidence type="ECO:0000256" key="1">
    <source>
        <dbReference type="SAM" id="MobiDB-lite"/>
    </source>
</evidence>
<feature type="region of interest" description="Disordered" evidence="1">
    <location>
        <begin position="66"/>
        <end position="85"/>
    </location>
</feature>
<dbReference type="EMBL" id="HACG01007811">
    <property type="protein sequence ID" value="CEK54676.1"/>
    <property type="molecule type" value="Transcribed_RNA"/>
</dbReference>
<proteinExistence type="predicted"/>
<sequence length="85" mass="9695">LRAKDLSEDVRKMVELEQKVDNKAKAANRKISDIKLELEMLKAKISVARGKVNDMKMSLQADGQCHRSYRSPLTPSSTNEIRFSF</sequence>
<accession>A0A0B6YFV4</accession>
<feature type="non-terminal residue" evidence="2">
    <location>
        <position position="1"/>
    </location>
</feature>
<dbReference type="AlphaFoldDB" id="A0A0B6YFV4"/>